<reference evidence="2 3" key="1">
    <citation type="journal article" date="2021" name="Nat. Plants">
        <title>The Taxus genome provides insights into paclitaxel biosynthesis.</title>
        <authorList>
            <person name="Xiong X."/>
            <person name="Gou J."/>
            <person name="Liao Q."/>
            <person name="Li Y."/>
            <person name="Zhou Q."/>
            <person name="Bi G."/>
            <person name="Li C."/>
            <person name="Du R."/>
            <person name="Wang X."/>
            <person name="Sun T."/>
            <person name="Guo L."/>
            <person name="Liang H."/>
            <person name="Lu P."/>
            <person name="Wu Y."/>
            <person name="Zhang Z."/>
            <person name="Ro D.K."/>
            <person name="Shang Y."/>
            <person name="Huang S."/>
            <person name="Yan J."/>
        </authorList>
    </citation>
    <scope>NUCLEOTIDE SEQUENCE [LARGE SCALE GENOMIC DNA]</scope>
    <source>
        <strain evidence="2">Ta-2019</strain>
    </source>
</reference>
<keyword evidence="3" id="KW-1185">Reference proteome</keyword>
<dbReference type="PANTHER" id="PTHR46033:SF1">
    <property type="entry name" value="PROTEIN MAIN-LIKE 2"/>
    <property type="match status" value="1"/>
</dbReference>
<proteinExistence type="predicted"/>
<accession>A0AA38LKL7</accession>
<name>A0AA38LKL7_TAXCH</name>
<feature type="non-terminal residue" evidence="2">
    <location>
        <position position="1"/>
    </location>
</feature>
<dbReference type="InterPro" id="IPR044824">
    <property type="entry name" value="MAIN-like"/>
</dbReference>
<dbReference type="InterPro" id="IPR019557">
    <property type="entry name" value="AminoTfrase-like_pln_mobile"/>
</dbReference>
<dbReference type="Proteomes" id="UP000824469">
    <property type="component" value="Unassembled WGS sequence"/>
</dbReference>
<comment type="caution">
    <text evidence="2">The sequence shown here is derived from an EMBL/GenBank/DDBJ whole genome shotgun (WGS) entry which is preliminary data.</text>
</comment>
<dbReference type="AlphaFoldDB" id="A0AA38LKL7"/>
<dbReference type="EMBL" id="JAHRHJ020000002">
    <property type="protein sequence ID" value="KAH9327454.1"/>
    <property type="molecule type" value="Genomic_DNA"/>
</dbReference>
<evidence type="ECO:0000313" key="3">
    <source>
        <dbReference type="Proteomes" id="UP000824469"/>
    </source>
</evidence>
<feature type="non-terminal residue" evidence="2">
    <location>
        <position position="75"/>
    </location>
</feature>
<sequence>ALIERWNPEKNTFYLPTGEMTVTLEDVFRILRLSMIGKTVYQAISQCGAGSDNNSIWVSYSRFDIARFITYVWYN</sequence>
<evidence type="ECO:0000313" key="2">
    <source>
        <dbReference type="EMBL" id="KAH9327454.1"/>
    </source>
</evidence>
<dbReference type="PANTHER" id="PTHR46033">
    <property type="entry name" value="PROTEIN MAIN-LIKE 2"/>
    <property type="match status" value="1"/>
</dbReference>
<feature type="domain" description="Aminotransferase-like plant mobile" evidence="1">
    <location>
        <begin position="1"/>
        <end position="45"/>
    </location>
</feature>
<organism evidence="2 3">
    <name type="scientific">Taxus chinensis</name>
    <name type="common">Chinese yew</name>
    <name type="synonym">Taxus wallichiana var. chinensis</name>
    <dbReference type="NCBI Taxonomy" id="29808"/>
    <lineage>
        <taxon>Eukaryota</taxon>
        <taxon>Viridiplantae</taxon>
        <taxon>Streptophyta</taxon>
        <taxon>Embryophyta</taxon>
        <taxon>Tracheophyta</taxon>
        <taxon>Spermatophyta</taxon>
        <taxon>Pinopsida</taxon>
        <taxon>Pinidae</taxon>
        <taxon>Conifers II</taxon>
        <taxon>Cupressales</taxon>
        <taxon>Taxaceae</taxon>
        <taxon>Taxus</taxon>
    </lineage>
</organism>
<dbReference type="GO" id="GO:0010073">
    <property type="term" value="P:meristem maintenance"/>
    <property type="evidence" value="ECO:0007669"/>
    <property type="project" value="InterPro"/>
</dbReference>
<dbReference type="Pfam" id="PF10536">
    <property type="entry name" value="PMD"/>
    <property type="match status" value="1"/>
</dbReference>
<gene>
    <name evidence="2" type="ORF">KI387_007632</name>
</gene>
<evidence type="ECO:0000259" key="1">
    <source>
        <dbReference type="Pfam" id="PF10536"/>
    </source>
</evidence>
<protein>
    <recommendedName>
        <fullName evidence="1">Aminotransferase-like plant mobile domain-containing protein</fullName>
    </recommendedName>
</protein>